<dbReference type="InterPro" id="IPR056209">
    <property type="entry name" value="SU10_adaptor"/>
</dbReference>
<gene>
    <name evidence="1" type="ORF">UFOVP837_22</name>
</gene>
<accession>A0A6J5PAE3</accession>
<evidence type="ECO:0000313" key="1">
    <source>
        <dbReference type="EMBL" id="CAB4166381.1"/>
    </source>
</evidence>
<organism evidence="1">
    <name type="scientific">uncultured Caudovirales phage</name>
    <dbReference type="NCBI Taxonomy" id="2100421"/>
    <lineage>
        <taxon>Viruses</taxon>
        <taxon>Duplodnaviria</taxon>
        <taxon>Heunggongvirae</taxon>
        <taxon>Uroviricota</taxon>
        <taxon>Caudoviricetes</taxon>
        <taxon>Peduoviridae</taxon>
        <taxon>Maltschvirus</taxon>
        <taxon>Maltschvirus maltsch</taxon>
    </lineage>
</organism>
<reference evidence="1" key="1">
    <citation type="submission" date="2020-04" db="EMBL/GenBank/DDBJ databases">
        <authorList>
            <person name="Chiriac C."/>
            <person name="Salcher M."/>
            <person name="Ghai R."/>
            <person name="Kavagutti S V."/>
        </authorList>
    </citation>
    <scope>NUCLEOTIDE SEQUENCE</scope>
</reference>
<dbReference type="EMBL" id="LR796782">
    <property type="protein sequence ID" value="CAB4166381.1"/>
    <property type="molecule type" value="Genomic_DNA"/>
</dbReference>
<name>A0A6J5PAE3_9CAUD</name>
<sequence>MANKTYLELVNETLVRLREPEVTAVTDNAYSKLIGRFINDAKRQVEDSYTWNALSETLTVTTSANLFNYVLTGIGQRFKVIDVINSQSDWFLNYETTRKMDELFLNSGTVLVGAPDRYNFNGVDNNGDTQVDLYPIPDGVYDIYFNVIKPQAEFTAASTQIKVPSEPVIFLAYAKALNERGEDNGLNSAEAYELYRQSLSDHIAAEANRYPEELIWGSI</sequence>
<dbReference type="Pfam" id="PF24175">
    <property type="entry name" value="SU10_adaptor"/>
    <property type="match status" value="1"/>
</dbReference>
<protein>
    <submittedName>
        <fullName evidence="1">Uncharacterized protein</fullName>
    </submittedName>
</protein>
<proteinExistence type="predicted"/>